<evidence type="ECO:0000313" key="2">
    <source>
        <dbReference type="Proteomes" id="UP000198748"/>
    </source>
</evidence>
<reference evidence="2" key="1">
    <citation type="submission" date="2016-10" db="EMBL/GenBank/DDBJ databases">
        <authorList>
            <person name="Varghese N."/>
            <person name="Submissions S."/>
        </authorList>
    </citation>
    <scope>NUCLEOTIDE SEQUENCE [LARGE SCALE GENOMIC DNA]</scope>
    <source>
        <strain evidence="2">DSM 25329</strain>
    </source>
</reference>
<name>A0A1G7NM06_9BACT</name>
<dbReference type="OrthoDB" id="944318at2"/>
<dbReference type="AlphaFoldDB" id="A0A1G7NM06"/>
<organism evidence="1 2">
    <name type="scientific">Dyadobacter soli</name>
    <dbReference type="NCBI Taxonomy" id="659014"/>
    <lineage>
        <taxon>Bacteria</taxon>
        <taxon>Pseudomonadati</taxon>
        <taxon>Bacteroidota</taxon>
        <taxon>Cytophagia</taxon>
        <taxon>Cytophagales</taxon>
        <taxon>Spirosomataceae</taxon>
        <taxon>Dyadobacter</taxon>
    </lineage>
</organism>
<proteinExistence type="predicted"/>
<dbReference type="STRING" id="659014.SAMN04487996_11294"/>
<protein>
    <submittedName>
        <fullName evidence="1">Uncharacterized protein</fullName>
    </submittedName>
</protein>
<accession>A0A1G7NM06</accession>
<dbReference type="RefSeq" id="WP_090154014.1">
    <property type="nucleotide sequence ID" value="NZ_FNAN01000012.1"/>
</dbReference>
<keyword evidence="2" id="KW-1185">Reference proteome</keyword>
<dbReference type="EMBL" id="FNAN01000012">
    <property type="protein sequence ID" value="SDF75033.1"/>
    <property type="molecule type" value="Genomic_DNA"/>
</dbReference>
<gene>
    <name evidence="1" type="ORF">SAMN04487996_11294</name>
</gene>
<dbReference type="Proteomes" id="UP000198748">
    <property type="component" value="Unassembled WGS sequence"/>
</dbReference>
<sequence>MKRDDTLWKSILEDIFEDFLLFFYPDADFGRRMFTYYSRILDNYDKPITAFAIFTEGNAAFKPCEYYREFMGTSVSYKYNAFKILEQNEQALRKSDNPFAIVVLTVKAALQRNHFSENELLNLKIEIAKNLLERQLSKTKIRNLLGFLRLYIRFENRESGVKFEEAVDHLIQENKFMGIEELLKSAIKEEVAIETTENLLKETSFSIEKIARLVGVSPEFVQKLKDDMRRRRSDTLH</sequence>
<evidence type="ECO:0000313" key="1">
    <source>
        <dbReference type="EMBL" id="SDF75033.1"/>
    </source>
</evidence>